<dbReference type="EMBL" id="AWTV01000008">
    <property type="protein sequence ID" value="KIH90811.1"/>
    <property type="molecule type" value="Genomic_DNA"/>
</dbReference>
<sequence length="290" mass="28635">MSALSASSSAPASTSAFFAVPATVTAGVPSTATIAAGTLRGSGHGDTSAVRALEVFLAVVGRDTTSLSNATSECYLTQSTPLCDIPGITVYGDRIQFADVHVPFTVPPSVDGSGRRFALRMQVLQADGSVYGGASSSTSSAPSSPAFVLANATGRSQLFSTVFAPGAYVPCGSLSCVDNCFSRLFGESTNLTSESASTAACANACAGIEGVDGVVAIPSDWLVVAASASSASVPLQVLSTVPAGTATGCFVSGTASASTSASAGTSKSRSQGACALWSLVVAGMLLACHS</sequence>
<gene>
    <name evidence="1" type="ORF">SPBR_09047</name>
</gene>
<evidence type="ECO:0000313" key="1">
    <source>
        <dbReference type="EMBL" id="KIH90811.1"/>
    </source>
</evidence>
<accession>A0A0C2IP55</accession>
<protein>
    <submittedName>
        <fullName evidence="1">Uncharacterized protein</fullName>
    </submittedName>
</protein>
<organism evidence="1 2">
    <name type="scientific">Sporothrix brasiliensis 5110</name>
    <dbReference type="NCBI Taxonomy" id="1398154"/>
    <lineage>
        <taxon>Eukaryota</taxon>
        <taxon>Fungi</taxon>
        <taxon>Dikarya</taxon>
        <taxon>Ascomycota</taxon>
        <taxon>Pezizomycotina</taxon>
        <taxon>Sordariomycetes</taxon>
        <taxon>Sordariomycetidae</taxon>
        <taxon>Ophiostomatales</taxon>
        <taxon>Ophiostomataceae</taxon>
        <taxon>Sporothrix</taxon>
    </lineage>
</organism>
<dbReference type="OrthoDB" id="10363131at2759"/>
<dbReference type="HOGENOM" id="CLU_928045_0_0_1"/>
<comment type="caution">
    <text evidence="1">The sequence shown here is derived from an EMBL/GenBank/DDBJ whole genome shotgun (WGS) entry which is preliminary data.</text>
</comment>
<evidence type="ECO:0000313" key="2">
    <source>
        <dbReference type="Proteomes" id="UP000031575"/>
    </source>
</evidence>
<keyword evidence="2" id="KW-1185">Reference proteome</keyword>
<dbReference type="VEuPathDB" id="FungiDB:SPBR_09047"/>
<name>A0A0C2IP55_9PEZI</name>
<reference evidence="1 2" key="1">
    <citation type="journal article" date="2014" name="BMC Genomics">
        <title>Comparative genomics of the major fungal agents of human and animal Sporotrichosis: Sporothrix schenckii and Sporothrix brasiliensis.</title>
        <authorList>
            <person name="Teixeira M.M."/>
            <person name="de Almeida L.G."/>
            <person name="Kubitschek-Barreira P."/>
            <person name="Alves F.L."/>
            <person name="Kioshima E.S."/>
            <person name="Abadio A.K."/>
            <person name="Fernandes L."/>
            <person name="Derengowski L.S."/>
            <person name="Ferreira K.S."/>
            <person name="Souza R.C."/>
            <person name="Ruiz J.C."/>
            <person name="de Andrade N.C."/>
            <person name="Paes H.C."/>
            <person name="Nicola A.M."/>
            <person name="Albuquerque P."/>
            <person name="Gerber A.L."/>
            <person name="Martins V.P."/>
            <person name="Peconick L.D."/>
            <person name="Neto A.V."/>
            <person name="Chaucanez C.B."/>
            <person name="Silva P.A."/>
            <person name="Cunha O.L."/>
            <person name="de Oliveira F.F."/>
            <person name="dos Santos T.C."/>
            <person name="Barros A.L."/>
            <person name="Soares M.A."/>
            <person name="de Oliveira L.M."/>
            <person name="Marini M.M."/>
            <person name="Villalobos-Duno H."/>
            <person name="Cunha M.M."/>
            <person name="de Hoog S."/>
            <person name="da Silveira J.F."/>
            <person name="Henrissat B."/>
            <person name="Nino-Vega G.A."/>
            <person name="Cisalpino P.S."/>
            <person name="Mora-Montes H.M."/>
            <person name="Almeida S.R."/>
            <person name="Stajich J.E."/>
            <person name="Lopes-Bezerra L.M."/>
            <person name="Vasconcelos A.T."/>
            <person name="Felipe M.S."/>
        </authorList>
    </citation>
    <scope>NUCLEOTIDE SEQUENCE [LARGE SCALE GENOMIC DNA]</scope>
    <source>
        <strain evidence="1 2">5110</strain>
    </source>
</reference>
<dbReference type="GeneID" id="63682094"/>
<dbReference type="AlphaFoldDB" id="A0A0C2IP55"/>
<dbReference type="Proteomes" id="UP000031575">
    <property type="component" value="Unassembled WGS sequence"/>
</dbReference>
<dbReference type="RefSeq" id="XP_040618821.1">
    <property type="nucleotide sequence ID" value="XM_040767173.1"/>
</dbReference>
<proteinExistence type="predicted"/>